<gene>
    <name evidence="1" type="ORF">CVM73_29550</name>
</gene>
<name>A0A2M8R1F8_9BRAD</name>
<dbReference type="OrthoDB" id="8420594at2"/>
<sequence>MMLNLSPNIADPDDFYAELIDSQRDLDEEQALRMNARLILLLANHIGDRKVLTEAIGCARAGGG</sequence>
<proteinExistence type="predicted"/>
<protein>
    <recommendedName>
        <fullName evidence="3">DUF2783 domain-containing protein</fullName>
    </recommendedName>
</protein>
<dbReference type="AlphaFoldDB" id="A0A2M8R1F8"/>
<dbReference type="InterPro" id="IPR021233">
    <property type="entry name" value="DUF2783"/>
</dbReference>
<dbReference type="Pfam" id="PF10932">
    <property type="entry name" value="DUF2783"/>
    <property type="match status" value="1"/>
</dbReference>
<comment type="caution">
    <text evidence="1">The sequence shown here is derived from an EMBL/GenBank/DDBJ whole genome shotgun (WGS) entry which is preliminary data.</text>
</comment>
<organism evidence="1 2">
    <name type="scientific">Bradyrhizobium forestalis</name>
    <dbReference type="NCBI Taxonomy" id="1419263"/>
    <lineage>
        <taxon>Bacteria</taxon>
        <taxon>Pseudomonadati</taxon>
        <taxon>Pseudomonadota</taxon>
        <taxon>Alphaproteobacteria</taxon>
        <taxon>Hyphomicrobiales</taxon>
        <taxon>Nitrobacteraceae</taxon>
        <taxon>Bradyrhizobium</taxon>
    </lineage>
</organism>
<evidence type="ECO:0000313" key="1">
    <source>
        <dbReference type="EMBL" id="PJG51669.1"/>
    </source>
</evidence>
<keyword evidence="2" id="KW-1185">Reference proteome</keyword>
<dbReference type="RefSeq" id="WP_100235288.1">
    <property type="nucleotide sequence ID" value="NZ_PGVG01000033.1"/>
</dbReference>
<accession>A0A2M8R1F8</accession>
<dbReference type="EMBL" id="PGVG01000033">
    <property type="protein sequence ID" value="PJG51669.1"/>
    <property type="molecule type" value="Genomic_DNA"/>
</dbReference>
<reference evidence="1 2" key="1">
    <citation type="submission" date="2017-11" db="EMBL/GenBank/DDBJ databases">
        <title>Bradyrhizobium forestalis sp. nov., an efficient nitrogen-fixing bacterium isolated from nodules of forest legume species in the Amazon.</title>
        <authorList>
            <person name="Costa E.M."/>
            <person name="Guimaraes A."/>
            <person name="Carvalho T.S."/>
            <person name="Rodrigues T.L."/>
            <person name="Ribeiro P.R.A."/>
            <person name="Lebbe L."/>
            <person name="Willems A."/>
            <person name="Moreira F.M.S."/>
        </authorList>
    </citation>
    <scope>NUCLEOTIDE SEQUENCE [LARGE SCALE GENOMIC DNA]</scope>
    <source>
        <strain evidence="1 2">INPA54B</strain>
    </source>
</reference>
<evidence type="ECO:0008006" key="3">
    <source>
        <dbReference type="Google" id="ProtNLM"/>
    </source>
</evidence>
<evidence type="ECO:0000313" key="2">
    <source>
        <dbReference type="Proteomes" id="UP000231194"/>
    </source>
</evidence>
<dbReference type="Proteomes" id="UP000231194">
    <property type="component" value="Unassembled WGS sequence"/>
</dbReference>